<dbReference type="InterPro" id="IPR041301">
    <property type="entry name" value="PBECR3"/>
</dbReference>
<feature type="region of interest" description="Disordered" evidence="1">
    <location>
        <begin position="57"/>
        <end position="99"/>
    </location>
</feature>
<name>A0ABM7SBK8_9HELI</name>
<feature type="compositionally biased region" description="Polar residues" evidence="1">
    <location>
        <begin position="81"/>
        <end position="99"/>
    </location>
</feature>
<keyword evidence="4" id="KW-1185">Reference proteome</keyword>
<dbReference type="Proteomes" id="UP000826775">
    <property type="component" value="Chromosome"/>
</dbReference>
<gene>
    <name evidence="3" type="ORF">NHP190003_12850</name>
</gene>
<feature type="compositionally biased region" description="Basic and acidic residues" evidence="1">
    <location>
        <begin position="57"/>
        <end position="69"/>
    </location>
</feature>
<proteinExistence type="predicted"/>
<sequence length="99" mass="10785">MKVEDTPKGKNLLIGKQINGYMAVVEVIGTKNNQLTLKTMYKENGKLANAKEFKESISNHDVADSRPLKTGDSLDTAMDLSDSTTPALKKQTTARGKTT</sequence>
<feature type="domain" description="Phage-Barnase-EndoU-ColicinE5/D-RelE like nuclease 3" evidence="2">
    <location>
        <begin position="3"/>
        <end position="49"/>
    </location>
</feature>
<accession>A0ABM7SBK8</accession>
<reference evidence="3 4" key="1">
    <citation type="submission" date="2021-07" db="EMBL/GenBank/DDBJ databases">
        <title>Novel Helicobacter sp. Isolated from a dog.</title>
        <authorList>
            <person name="Rimbara E."/>
            <person name="Suzuki M."/>
        </authorList>
    </citation>
    <scope>NUCLEOTIDE SEQUENCE [LARGE SCALE GENOMIC DNA]</scope>
    <source>
        <strain evidence="4">NHP19-003</strain>
    </source>
</reference>
<dbReference type="EMBL" id="AP024814">
    <property type="protein sequence ID" value="BCZ18003.1"/>
    <property type="molecule type" value="Genomic_DNA"/>
</dbReference>
<evidence type="ECO:0000259" key="2">
    <source>
        <dbReference type="Pfam" id="PF18812"/>
    </source>
</evidence>
<protein>
    <recommendedName>
        <fullName evidence="2">Phage-Barnase-EndoU-ColicinE5/D-RelE like nuclease 3 domain-containing protein</fullName>
    </recommendedName>
</protein>
<evidence type="ECO:0000313" key="3">
    <source>
        <dbReference type="EMBL" id="BCZ18003.1"/>
    </source>
</evidence>
<evidence type="ECO:0000313" key="4">
    <source>
        <dbReference type="Proteomes" id="UP000826775"/>
    </source>
</evidence>
<organism evidence="3 4">
    <name type="scientific">Helicobacter gastrocanis</name>
    <dbReference type="NCBI Taxonomy" id="2849641"/>
    <lineage>
        <taxon>Bacteria</taxon>
        <taxon>Pseudomonadati</taxon>
        <taxon>Campylobacterota</taxon>
        <taxon>Epsilonproteobacteria</taxon>
        <taxon>Campylobacterales</taxon>
        <taxon>Helicobacteraceae</taxon>
        <taxon>Helicobacter</taxon>
    </lineage>
</organism>
<evidence type="ECO:0000256" key="1">
    <source>
        <dbReference type="SAM" id="MobiDB-lite"/>
    </source>
</evidence>
<dbReference type="Pfam" id="PF18812">
    <property type="entry name" value="PBECR3"/>
    <property type="match status" value="1"/>
</dbReference>